<accession>A0A9P6XQ16</accession>
<dbReference type="Proteomes" id="UP000740926">
    <property type="component" value="Unassembled WGS sequence"/>
</dbReference>
<evidence type="ECO:0000313" key="2">
    <source>
        <dbReference type="EMBL" id="KAG1530264.1"/>
    </source>
</evidence>
<gene>
    <name evidence="2" type="ORF">G6F50_017434</name>
</gene>
<dbReference type="AlphaFoldDB" id="A0A9P6XQ16"/>
<comment type="caution">
    <text evidence="2">The sequence shown here is derived from an EMBL/GenBank/DDBJ whole genome shotgun (WGS) entry which is preliminary data.</text>
</comment>
<feature type="compositionally biased region" description="Low complexity" evidence="1">
    <location>
        <begin position="89"/>
        <end position="103"/>
    </location>
</feature>
<evidence type="ECO:0000256" key="1">
    <source>
        <dbReference type="SAM" id="MobiDB-lite"/>
    </source>
</evidence>
<evidence type="ECO:0000313" key="3">
    <source>
        <dbReference type="Proteomes" id="UP000740926"/>
    </source>
</evidence>
<dbReference type="EMBL" id="JAANIU010012815">
    <property type="protein sequence ID" value="KAG1530264.1"/>
    <property type="molecule type" value="Genomic_DNA"/>
</dbReference>
<name>A0A9P6XQ16_9FUNG</name>
<organism evidence="2 3">
    <name type="scientific">Rhizopus delemar</name>
    <dbReference type="NCBI Taxonomy" id="936053"/>
    <lineage>
        <taxon>Eukaryota</taxon>
        <taxon>Fungi</taxon>
        <taxon>Fungi incertae sedis</taxon>
        <taxon>Mucoromycota</taxon>
        <taxon>Mucoromycotina</taxon>
        <taxon>Mucoromycetes</taxon>
        <taxon>Mucorales</taxon>
        <taxon>Mucorineae</taxon>
        <taxon>Rhizopodaceae</taxon>
        <taxon>Rhizopus</taxon>
    </lineage>
</organism>
<keyword evidence="3" id="KW-1185">Reference proteome</keyword>
<feature type="region of interest" description="Disordered" evidence="1">
    <location>
        <begin position="89"/>
        <end position="111"/>
    </location>
</feature>
<protein>
    <submittedName>
        <fullName evidence="2">Uncharacterized protein</fullName>
    </submittedName>
</protein>
<sequence length="111" mass="11312">MPSRPLMKCSCGRVRSITSRTAAPSRMAAPTVRPAPHGPIPWVLAASMPGATSEQAPAASITPAPKPNMLSCTFCGMVRAKRMGSVPSAVAAAAPQPPSRASATCGARTSR</sequence>
<proteinExistence type="predicted"/>
<reference evidence="2 3" key="1">
    <citation type="journal article" date="2020" name="Microb. Genom.">
        <title>Genetic diversity of clinical and environmental Mucorales isolates obtained from an investigation of mucormycosis cases among solid organ transplant recipients.</title>
        <authorList>
            <person name="Nguyen M.H."/>
            <person name="Kaul D."/>
            <person name="Muto C."/>
            <person name="Cheng S.J."/>
            <person name="Richter R.A."/>
            <person name="Bruno V.M."/>
            <person name="Liu G."/>
            <person name="Beyhan S."/>
            <person name="Sundermann A.J."/>
            <person name="Mounaud S."/>
            <person name="Pasculle A.W."/>
            <person name="Nierman W.C."/>
            <person name="Driscoll E."/>
            <person name="Cumbie R."/>
            <person name="Clancy C.J."/>
            <person name="Dupont C.L."/>
        </authorList>
    </citation>
    <scope>NUCLEOTIDE SEQUENCE [LARGE SCALE GENOMIC DNA]</scope>
    <source>
        <strain evidence="2 3">GL24</strain>
    </source>
</reference>